<dbReference type="InterPro" id="IPR013517">
    <property type="entry name" value="FG-GAP"/>
</dbReference>
<evidence type="ECO:0000313" key="8">
    <source>
        <dbReference type="Proteomes" id="UP000659904"/>
    </source>
</evidence>
<evidence type="ECO:0008006" key="9">
    <source>
        <dbReference type="Google" id="ProtNLM"/>
    </source>
</evidence>
<organism evidence="7 8">
    <name type="scientific">Catellatospora citrea</name>
    <dbReference type="NCBI Taxonomy" id="53366"/>
    <lineage>
        <taxon>Bacteria</taxon>
        <taxon>Bacillati</taxon>
        <taxon>Actinomycetota</taxon>
        <taxon>Actinomycetes</taxon>
        <taxon>Micromonosporales</taxon>
        <taxon>Micromonosporaceae</taxon>
        <taxon>Catellatospora</taxon>
    </lineage>
</organism>
<dbReference type="InterPro" id="IPR028994">
    <property type="entry name" value="Integrin_alpha_N"/>
</dbReference>
<keyword evidence="2" id="KW-0677">Repeat</keyword>
<dbReference type="GO" id="GO:0016787">
    <property type="term" value="F:hydrolase activity"/>
    <property type="evidence" value="ECO:0007669"/>
    <property type="project" value="UniProtKB-KW"/>
</dbReference>
<evidence type="ECO:0000313" key="7">
    <source>
        <dbReference type="EMBL" id="GIF96533.1"/>
    </source>
</evidence>
<dbReference type="PROSITE" id="PS51470">
    <property type="entry name" value="FG_GAP"/>
    <property type="match status" value="1"/>
</dbReference>
<sequence>MRQTLLRLSVIIGMVAVTGVCRPAAYAGPAPTAAKPAQSGPAQQRWLSSPSNPTGLNPTGFNSPLEVGFEDPFSDLDPAWQADSWVTPMVSGGQLHLAVNADAPQIYGALSRWVELDVDAYPTVQIAVSSSPGLWALKVNDGTLPVDIELQSDTGDVGVHSYDLRQSTGWQGVKRFRLSIFTIGLDTSLTVDGISLDSRAIGFADWFSDLEPAWQASSWVTPTVSDGQLHLAVNSDAPLNYGALSRWVELDVDRYPTVQIVVSGSPGLWALKVNDGSLPVDIELQGDISKTGAYSYDLKNFTGWHGIKRFELRIFAIGIGQPAIIDSIQIGRQLPFVPGCEANAPGDFNGDGVRDIVIADPEATVDGLSGAGVVHIVDGATGVVRNIHQNLAEIPWDANPGDNFGHAIAVFDANSDGCADLAVGVPNEDVNGVPDSGQVDLIFGAPGGLGSGPQADTYMQGSGGLPDSPEPTDRFGYSLAAGVTDTGEPYLIVGAPGDNVIDGDDHSGSIMYLRSGVKERFSQPSIGLTAEPDDRTGFAVAASPRHFAFSAPGENVNGRGQFSGMICGFRHNSGPVAPTSIGCVHQDGLARAGDEFGKSLAMVSYWPSTDSLLAVGSPGQDVDGVVDAGQVIQLRVTDTAITEPIRVSQSTTGVAGEATPGARFGEKVLLANTTATAAPSAQTLLIAVGAPGEDTSGTGIDTGNVHVFAAGTATPESDTLIERTDGKLPGSPAARELLGSSMGASPSELFVASPYVNQGVWAIRWSDLATGTATPARSWAPSAGSTAVAFGAQTG</sequence>
<keyword evidence="8" id="KW-1185">Reference proteome</keyword>
<evidence type="ECO:0000256" key="4">
    <source>
        <dbReference type="ARBA" id="ARBA00023180"/>
    </source>
</evidence>
<protein>
    <recommendedName>
        <fullName evidence="9">FG-GAP repeat protein</fullName>
    </recommendedName>
</protein>
<evidence type="ECO:0000256" key="6">
    <source>
        <dbReference type="SAM" id="SignalP"/>
    </source>
</evidence>
<keyword evidence="1 6" id="KW-0732">Signal</keyword>
<dbReference type="AlphaFoldDB" id="A0A8J3KCI0"/>
<accession>A0A8J3KCI0</accession>
<proteinExistence type="predicted"/>
<dbReference type="PANTHER" id="PTHR23221:SF7">
    <property type="entry name" value="PHOSPHATIDYLINOSITOL-GLYCAN-SPECIFIC PHOSPHOLIPASE D"/>
    <property type="match status" value="1"/>
</dbReference>
<evidence type="ECO:0000256" key="1">
    <source>
        <dbReference type="ARBA" id="ARBA00022729"/>
    </source>
</evidence>
<feature type="region of interest" description="Disordered" evidence="5">
    <location>
        <begin position="28"/>
        <end position="62"/>
    </location>
</feature>
<evidence type="ECO:0000256" key="2">
    <source>
        <dbReference type="ARBA" id="ARBA00022737"/>
    </source>
</evidence>
<evidence type="ECO:0000256" key="3">
    <source>
        <dbReference type="ARBA" id="ARBA00022801"/>
    </source>
</evidence>
<dbReference type="SMART" id="SM00191">
    <property type="entry name" value="Int_alpha"/>
    <property type="match status" value="3"/>
</dbReference>
<name>A0A8J3KCI0_9ACTN</name>
<feature type="compositionally biased region" description="Low complexity" evidence="5">
    <location>
        <begin position="28"/>
        <end position="37"/>
    </location>
</feature>
<feature type="compositionally biased region" description="Polar residues" evidence="5">
    <location>
        <begin position="40"/>
        <end position="62"/>
    </location>
</feature>
<dbReference type="PANTHER" id="PTHR23221">
    <property type="entry name" value="GLYCOSYLPHOSPHATIDYLINOSITOL PHOSPHOLIPASE D"/>
    <property type="match status" value="1"/>
</dbReference>
<dbReference type="Gene3D" id="2.130.10.130">
    <property type="entry name" value="Integrin alpha, N-terminal"/>
    <property type="match status" value="2"/>
</dbReference>
<dbReference type="Proteomes" id="UP000659904">
    <property type="component" value="Unassembled WGS sequence"/>
</dbReference>
<feature type="chain" id="PRO_5035263957" description="FG-GAP repeat protein" evidence="6">
    <location>
        <begin position="28"/>
        <end position="795"/>
    </location>
</feature>
<keyword evidence="3" id="KW-0378">Hydrolase</keyword>
<dbReference type="SUPFAM" id="SSF69318">
    <property type="entry name" value="Integrin alpha N-terminal domain"/>
    <property type="match status" value="1"/>
</dbReference>
<reference evidence="7 8" key="1">
    <citation type="submission" date="2021-01" db="EMBL/GenBank/DDBJ databases">
        <title>Whole genome shotgun sequence of Catellatospora citrea NBRC 14495.</title>
        <authorList>
            <person name="Komaki H."/>
            <person name="Tamura T."/>
        </authorList>
    </citation>
    <scope>NUCLEOTIDE SEQUENCE [LARGE SCALE GENOMIC DNA]</scope>
    <source>
        <strain evidence="7 8">NBRC 14495</strain>
    </source>
</reference>
<keyword evidence="4" id="KW-0325">Glycoprotein</keyword>
<dbReference type="RefSeq" id="WP_147433006.1">
    <property type="nucleotide sequence ID" value="NZ_BONH01000005.1"/>
</dbReference>
<gene>
    <name evidence="7" type="ORF">Cci01nite_16270</name>
</gene>
<comment type="caution">
    <text evidence="7">The sequence shown here is derived from an EMBL/GenBank/DDBJ whole genome shotgun (WGS) entry which is preliminary data.</text>
</comment>
<dbReference type="Pfam" id="PF01839">
    <property type="entry name" value="FG-GAP"/>
    <property type="match status" value="1"/>
</dbReference>
<dbReference type="EMBL" id="BONH01000005">
    <property type="protein sequence ID" value="GIF96533.1"/>
    <property type="molecule type" value="Genomic_DNA"/>
</dbReference>
<dbReference type="InterPro" id="IPR013519">
    <property type="entry name" value="Int_alpha_beta-p"/>
</dbReference>
<feature type="signal peptide" evidence="6">
    <location>
        <begin position="1"/>
        <end position="27"/>
    </location>
</feature>
<evidence type="ECO:0000256" key="5">
    <source>
        <dbReference type="SAM" id="MobiDB-lite"/>
    </source>
</evidence>